<dbReference type="Gene3D" id="2.40.100.10">
    <property type="entry name" value="Cyclophilin-like"/>
    <property type="match status" value="1"/>
</dbReference>
<gene>
    <name evidence="3" type="ORF">J9259_05810</name>
    <name evidence="4" type="ORF">KIY12_05120</name>
</gene>
<feature type="domain" description="6-phospho-N-acetylmuramidase C-terminal" evidence="1">
    <location>
        <begin position="289"/>
        <end position="362"/>
    </location>
</feature>
<dbReference type="InterPro" id="IPR043894">
    <property type="entry name" value="MupG_C"/>
</dbReference>
<feature type="domain" description="6-phospho-N-acetylmuramidase N-terminal" evidence="2">
    <location>
        <begin position="7"/>
        <end position="235"/>
    </location>
</feature>
<evidence type="ECO:0000313" key="5">
    <source>
        <dbReference type="Proteomes" id="UP000716004"/>
    </source>
</evidence>
<dbReference type="AlphaFoldDB" id="A0A8J7YQK7"/>
<dbReference type="InterPro" id="IPR013785">
    <property type="entry name" value="Aldolase_TIM"/>
</dbReference>
<name>A0A8J7YQK7_9ARCH</name>
<dbReference type="Gene3D" id="3.20.20.70">
    <property type="entry name" value="Aldolase class I"/>
    <property type="match status" value="1"/>
</dbReference>
<dbReference type="InterPro" id="IPR008589">
    <property type="entry name" value="MupG"/>
</dbReference>
<dbReference type="InterPro" id="IPR017853">
    <property type="entry name" value="GH"/>
</dbReference>
<reference evidence="3" key="1">
    <citation type="submission" date="2021-04" db="EMBL/GenBank/DDBJ databases">
        <title>Genomic insights into ecological role and evolution of a novel Thermoplasmata order Candidatus Sysuiplasmatales.</title>
        <authorList>
            <person name="Yuan Y."/>
        </authorList>
    </citation>
    <scope>NUCLEOTIDE SEQUENCE</scope>
    <source>
        <strain evidence="4">TUT19-bin139</strain>
        <strain evidence="3">YP2-bin.285</strain>
    </source>
</reference>
<comment type="caution">
    <text evidence="3">The sequence shown here is derived from an EMBL/GenBank/DDBJ whole genome shotgun (WGS) entry which is preliminary data.</text>
</comment>
<dbReference type="InterPro" id="IPR029000">
    <property type="entry name" value="Cyclophilin-like_dom_sf"/>
</dbReference>
<dbReference type="PANTHER" id="PTHR38435:SF2">
    <property type="entry name" value="DUF871 DOMAIN-CONTAINING PROTEIN"/>
    <property type="match status" value="1"/>
</dbReference>
<dbReference type="PANTHER" id="PTHR38435">
    <property type="match status" value="1"/>
</dbReference>
<dbReference type="SUPFAM" id="SSF51445">
    <property type="entry name" value="(Trans)glycosidases"/>
    <property type="match status" value="1"/>
</dbReference>
<protein>
    <submittedName>
        <fullName evidence="3">DUF871 domain-containing protein</fullName>
    </submittedName>
    <submittedName>
        <fullName evidence="4">DUF871 family protein</fullName>
    </submittedName>
</protein>
<dbReference type="Pfam" id="PF05913">
    <property type="entry name" value="MupG_C"/>
    <property type="match status" value="1"/>
</dbReference>
<proteinExistence type="predicted"/>
<evidence type="ECO:0000259" key="1">
    <source>
        <dbReference type="Pfam" id="PF05913"/>
    </source>
</evidence>
<dbReference type="Proteomes" id="UP000750197">
    <property type="component" value="Unassembled WGS sequence"/>
</dbReference>
<evidence type="ECO:0000313" key="3">
    <source>
        <dbReference type="EMBL" id="MBX8632016.1"/>
    </source>
</evidence>
<dbReference type="Proteomes" id="UP000716004">
    <property type="component" value="Unassembled WGS sequence"/>
</dbReference>
<dbReference type="Pfam" id="PF19200">
    <property type="entry name" value="MupG_N"/>
    <property type="match status" value="1"/>
</dbReference>
<organism evidence="3 5">
    <name type="scientific">Candidatus Sysuiplasma superficiale</name>
    <dbReference type="NCBI Taxonomy" id="2823368"/>
    <lineage>
        <taxon>Archaea</taxon>
        <taxon>Methanobacteriati</taxon>
        <taxon>Thermoplasmatota</taxon>
        <taxon>Thermoplasmata</taxon>
        <taxon>Candidatus Sysuiplasmatales</taxon>
        <taxon>Candidatus Sysuiplasmataceae</taxon>
        <taxon>Candidatus Sysuiplasma</taxon>
    </lineage>
</organism>
<dbReference type="EMBL" id="JAHEAC010000037">
    <property type="protein sequence ID" value="MBX8644090.1"/>
    <property type="molecule type" value="Genomic_DNA"/>
</dbReference>
<dbReference type="InterPro" id="IPR043797">
    <property type="entry name" value="MupG_N"/>
</dbReference>
<sequence>MKTMRTTGISIFTGMEYTVEDNLRYIEKASSKGFKRIFTSMQRPGSDPSRVSVEMPIITKKVKELGMEIVTDISPRALTIFKATLEDLSPFRDAGVTGLRLDDGFSNKQAAELTHNKAGLKIELNACHYFDPDLDEMLSCGADVKNLQASFNYYPRFESGISLDFLRQQASAFSRHGIPVFAFVHSSDLHTRVTVESQRYMSPERAAEELFAVPGIDTVLIGDPMASDRDLDAVAETGSRDYVKIRAVTLPDATEGERYLLYANQLTAKPGTMLSLRHTYRFPPEEMHRMVPPHNCIARREFSVTIDNEKYRDGNNNLKNSCELNIWFEPMAADERINVVASIVEEDRNLVRMVRPFQKFKLAPFE</sequence>
<dbReference type="SUPFAM" id="SSF50891">
    <property type="entry name" value="Cyclophilin-like"/>
    <property type="match status" value="1"/>
</dbReference>
<dbReference type="EMBL" id="JAGVSJ010000012">
    <property type="protein sequence ID" value="MBX8632016.1"/>
    <property type="molecule type" value="Genomic_DNA"/>
</dbReference>
<evidence type="ECO:0000259" key="2">
    <source>
        <dbReference type="Pfam" id="PF19200"/>
    </source>
</evidence>
<accession>A0A8J7YQK7</accession>
<evidence type="ECO:0000313" key="4">
    <source>
        <dbReference type="EMBL" id="MBX8644090.1"/>
    </source>
</evidence>